<dbReference type="EMBL" id="CATQJL010000326">
    <property type="protein sequence ID" value="CAJ0610504.1"/>
    <property type="molecule type" value="Genomic_DNA"/>
</dbReference>
<proteinExistence type="predicted"/>
<dbReference type="AlphaFoldDB" id="A0AA36MEP7"/>
<evidence type="ECO:0000313" key="2">
    <source>
        <dbReference type="EMBL" id="CAJ0610504.1"/>
    </source>
</evidence>
<gene>
    <name evidence="2" type="ORF">CYNAS_LOCUS22487</name>
</gene>
<feature type="chain" id="PRO_5041231273" description="Secreted protein" evidence="1">
    <location>
        <begin position="26"/>
        <end position="83"/>
    </location>
</feature>
<feature type="signal peptide" evidence="1">
    <location>
        <begin position="1"/>
        <end position="25"/>
    </location>
</feature>
<keyword evidence="3" id="KW-1185">Reference proteome</keyword>
<protein>
    <recommendedName>
        <fullName evidence="4">Secreted protein</fullName>
    </recommendedName>
</protein>
<dbReference type="Proteomes" id="UP001176961">
    <property type="component" value="Unassembled WGS sequence"/>
</dbReference>
<reference evidence="2" key="1">
    <citation type="submission" date="2023-07" db="EMBL/GenBank/DDBJ databases">
        <authorList>
            <consortium name="CYATHOMIX"/>
        </authorList>
    </citation>
    <scope>NUCLEOTIDE SEQUENCE</scope>
    <source>
        <strain evidence="2">N/A</strain>
    </source>
</reference>
<evidence type="ECO:0000256" key="1">
    <source>
        <dbReference type="SAM" id="SignalP"/>
    </source>
</evidence>
<name>A0AA36MEP7_CYLNA</name>
<sequence length="83" mass="9465">MLSTSLVDGHLTLLLQLMSWPSSTAYAMCKCIRFCSVHFWLTWGWFFFQPSEKRGVSKCGSSVSGTKENSVLFFDLCILLLYL</sequence>
<evidence type="ECO:0008006" key="4">
    <source>
        <dbReference type="Google" id="ProtNLM"/>
    </source>
</evidence>
<organism evidence="2 3">
    <name type="scientific">Cylicocyclus nassatus</name>
    <name type="common">Nematode worm</name>
    <dbReference type="NCBI Taxonomy" id="53992"/>
    <lineage>
        <taxon>Eukaryota</taxon>
        <taxon>Metazoa</taxon>
        <taxon>Ecdysozoa</taxon>
        <taxon>Nematoda</taxon>
        <taxon>Chromadorea</taxon>
        <taxon>Rhabditida</taxon>
        <taxon>Rhabditina</taxon>
        <taxon>Rhabditomorpha</taxon>
        <taxon>Strongyloidea</taxon>
        <taxon>Strongylidae</taxon>
        <taxon>Cylicocyclus</taxon>
    </lineage>
</organism>
<comment type="caution">
    <text evidence="2">The sequence shown here is derived from an EMBL/GenBank/DDBJ whole genome shotgun (WGS) entry which is preliminary data.</text>
</comment>
<accession>A0AA36MEP7</accession>
<keyword evidence="1" id="KW-0732">Signal</keyword>
<evidence type="ECO:0000313" key="3">
    <source>
        <dbReference type="Proteomes" id="UP001176961"/>
    </source>
</evidence>